<dbReference type="Gene3D" id="1.20.5.190">
    <property type="match status" value="1"/>
</dbReference>
<feature type="compositionally biased region" description="Polar residues" evidence="5">
    <location>
        <begin position="417"/>
        <end position="427"/>
    </location>
</feature>
<feature type="compositionally biased region" description="Pro residues" evidence="5">
    <location>
        <begin position="399"/>
        <end position="408"/>
    </location>
</feature>
<evidence type="ECO:0000313" key="6">
    <source>
        <dbReference type="EMBL" id="KAH7437877.1"/>
    </source>
</evidence>
<dbReference type="PROSITE" id="PS50096">
    <property type="entry name" value="IQ"/>
    <property type="match status" value="3"/>
</dbReference>
<feature type="compositionally biased region" description="Polar residues" evidence="5">
    <location>
        <begin position="758"/>
        <end position="791"/>
    </location>
</feature>
<dbReference type="EMBL" id="CM035410">
    <property type="protein sequence ID" value="KAH7437873.1"/>
    <property type="molecule type" value="Genomic_DNA"/>
</dbReference>
<evidence type="ECO:0000256" key="3">
    <source>
        <dbReference type="ARBA" id="ARBA00024341"/>
    </source>
</evidence>
<dbReference type="PANTHER" id="PTHR32295">
    <property type="entry name" value="IQ-DOMAIN 5-RELATED"/>
    <property type="match status" value="1"/>
</dbReference>
<feature type="region of interest" description="Disordered" evidence="5">
    <location>
        <begin position="450"/>
        <end position="473"/>
    </location>
</feature>
<comment type="function">
    <text evidence="4">May be involved in cooperative interactions with calmodulins or calmodulin-like proteins. Recruits calmodulin proteins to microtubules, thus being a potential scaffold in cellular signaling and trafficking. May associate with nucleic acids and regulate gene expression at the transcriptional or post-transcriptional level.</text>
</comment>
<sequence length="915" mass="100528">MGKSGKFIKTLLSGIKALKSPSKEKSLKDRSSNKPENEHVRKYGREKCLWNLGKSSSRNRDSPSAGASFDGPIAKSSQIEDVRTKGVVLNSTSGVVDSGNFPHGLSNTRDTSIVSSAPLSQYEKNYEREEVAAVRIQTAIRRYLAMKQVSRTRRALVKVQALVRGRIVRKQAAASLRCMRGIIRVQALARGHRVRSSELGQLIHKHIQQTRQQRKKPAEGWVSSMATLQQLQAKAQSKQDAVMKRQRALVYAFSEQLNRSSTKQNSISSFEPDKSHWSWIWLERWMAAQSLGIPHTVGQQHNSNYDKLDRKLSVTANNEMPVMVEESVEPSHFSSPVCEAEMRNHLISDARRENRIPSEKEIMCTSSRPSAEQVREKEESFMSEISAVEILSAVKRPSSSPPPPPALPPSTKLVPTARSSALPSSTHPHAKMGQLQPLASTKNIQKTALSIPSSTTPSPPQSRKSKPLAPDNQNTIFESQQVSTSVDKDSQMSVANQFTSSASSSGTVMPDTYMGHFSPTRLDSPDLSAEVFTNPSISSSAISQTINSQESSISRDYTESSSTPNQVVHVLSPTSVDEDNVACQNEGSLIPSPDNSRFSFNTSSLSQIDSSTQVSAPEVLVLHPRRLHAASSDPLINQYVVDEDTLDLQDGARNGLSVQSRTSVESGSSRADDLGVSGEVFLEEGKCSSVDITDMVMHSPEELSASKRNGASQIDHSIMSNGRDRMIDLCTDEKTMEMLPNTHSTSPSYRQGEPRDTVSPSVPNYMSTTQSSKAKVRSPTQKLDSPNQKSAPSKPRFDASKQKADPSKQRFDSLKQKLDSPKQKHNSPKQKLDSPTGRPESAKLTGDSPTKKGEFAIKRRHSLSAAEDKGSPRKNKSTAHFRSNSKCHSLSLRGDTSADYSPHSNGHQLRLDIRS</sequence>
<name>A0A8T2UP50_CERRI</name>
<reference evidence="6" key="1">
    <citation type="submission" date="2021-08" db="EMBL/GenBank/DDBJ databases">
        <title>WGS assembly of Ceratopteris richardii.</title>
        <authorList>
            <person name="Marchant D.B."/>
            <person name="Chen G."/>
            <person name="Jenkins J."/>
            <person name="Shu S."/>
            <person name="Leebens-Mack J."/>
            <person name="Grimwood J."/>
            <person name="Schmutz J."/>
            <person name="Soltis P."/>
            <person name="Soltis D."/>
            <person name="Chen Z.-H."/>
        </authorList>
    </citation>
    <scope>NUCLEOTIDE SEQUENCE</scope>
    <source>
        <strain evidence="6">Whitten #5841</strain>
        <tissue evidence="6">Leaf</tissue>
    </source>
</reference>
<dbReference type="EMBL" id="CM035410">
    <property type="protein sequence ID" value="KAH7437877.1"/>
    <property type="molecule type" value="Genomic_DNA"/>
</dbReference>
<gene>
    <name evidence="6" type="ORF">KP509_05G093500</name>
</gene>
<dbReference type="OMA" id="EGGWINS"/>
<dbReference type="OrthoDB" id="1931204at2759"/>
<dbReference type="EMBL" id="CM035410">
    <property type="protein sequence ID" value="KAH7437876.1"/>
    <property type="molecule type" value="Genomic_DNA"/>
</dbReference>
<comment type="similarity">
    <text evidence="3">Belongs to the IQD family.</text>
</comment>
<feature type="region of interest" description="Disordered" evidence="5">
    <location>
        <begin position="394"/>
        <end position="431"/>
    </location>
</feature>
<evidence type="ECO:0000256" key="1">
    <source>
        <dbReference type="ARBA" id="ARBA00022528"/>
    </source>
</evidence>
<keyword evidence="1" id="KW-0934">Plastid</keyword>
<dbReference type="Proteomes" id="UP000825935">
    <property type="component" value="Chromosome 5"/>
</dbReference>
<feature type="region of interest" description="Disordered" evidence="5">
    <location>
        <begin position="19"/>
        <end position="45"/>
    </location>
</feature>
<evidence type="ECO:0000256" key="2">
    <source>
        <dbReference type="ARBA" id="ARBA00022860"/>
    </source>
</evidence>
<keyword evidence="2" id="KW-0112">Calmodulin-binding</keyword>
<comment type="caution">
    <text evidence="6">The sequence shown here is derived from an EMBL/GenBank/DDBJ whole genome shotgun (WGS) entry which is preliminary data.</text>
</comment>
<feature type="region of interest" description="Disordered" evidence="5">
    <location>
        <begin position="738"/>
        <end position="915"/>
    </location>
</feature>
<feature type="compositionally biased region" description="Basic residues" evidence="5">
    <location>
        <begin position="872"/>
        <end position="885"/>
    </location>
</feature>
<dbReference type="AlphaFoldDB" id="A0A8T2UP50"/>
<dbReference type="Pfam" id="PF00612">
    <property type="entry name" value="IQ"/>
    <property type="match status" value="1"/>
</dbReference>
<keyword evidence="7" id="KW-1185">Reference proteome</keyword>
<feature type="compositionally biased region" description="Polar residues" evidence="5">
    <location>
        <begin position="898"/>
        <end position="907"/>
    </location>
</feature>
<dbReference type="PANTHER" id="PTHR32295:SF6">
    <property type="entry name" value="PROTEIN IQ-DOMAIN 18"/>
    <property type="match status" value="1"/>
</dbReference>
<evidence type="ECO:0000256" key="4">
    <source>
        <dbReference type="ARBA" id="ARBA00045534"/>
    </source>
</evidence>
<protein>
    <submittedName>
        <fullName evidence="6">Uncharacterized protein</fullName>
    </submittedName>
</protein>
<dbReference type="GO" id="GO:0005516">
    <property type="term" value="F:calmodulin binding"/>
    <property type="evidence" value="ECO:0007669"/>
    <property type="project" value="UniProtKB-KW"/>
</dbReference>
<proteinExistence type="inferred from homology"/>
<dbReference type="InterPro" id="IPR027417">
    <property type="entry name" value="P-loop_NTPase"/>
</dbReference>
<evidence type="ECO:0000313" key="7">
    <source>
        <dbReference type="Proteomes" id="UP000825935"/>
    </source>
</evidence>
<feature type="compositionally biased region" description="Basic and acidic residues" evidence="5">
    <location>
        <begin position="21"/>
        <end position="45"/>
    </location>
</feature>
<accession>A0A8T2UP50</accession>
<evidence type="ECO:0000256" key="5">
    <source>
        <dbReference type="SAM" id="MobiDB-lite"/>
    </source>
</evidence>
<dbReference type="EMBL" id="CM035410">
    <property type="protein sequence ID" value="KAH7437874.1"/>
    <property type="molecule type" value="Genomic_DNA"/>
</dbReference>
<dbReference type="SUPFAM" id="SSF52540">
    <property type="entry name" value="P-loop containing nucleoside triphosphate hydrolases"/>
    <property type="match status" value="1"/>
</dbReference>
<dbReference type="InterPro" id="IPR000048">
    <property type="entry name" value="IQ_motif_EF-hand-BS"/>
</dbReference>
<feature type="compositionally biased region" description="Basic and acidic residues" evidence="5">
    <location>
        <begin position="795"/>
        <end position="822"/>
    </location>
</feature>
<organism evidence="6 7">
    <name type="scientific">Ceratopteris richardii</name>
    <name type="common">Triangle waterfern</name>
    <dbReference type="NCBI Taxonomy" id="49495"/>
    <lineage>
        <taxon>Eukaryota</taxon>
        <taxon>Viridiplantae</taxon>
        <taxon>Streptophyta</taxon>
        <taxon>Embryophyta</taxon>
        <taxon>Tracheophyta</taxon>
        <taxon>Polypodiopsida</taxon>
        <taxon>Polypodiidae</taxon>
        <taxon>Polypodiales</taxon>
        <taxon>Pteridineae</taxon>
        <taxon>Pteridaceae</taxon>
        <taxon>Parkerioideae</taxon>
        <taxon>Ceratopteris</taxon>
    </lineage>
</organism>
<keyword evidence="1" id="KW-0150">Chloroplast</keyword>
<dbReference type="SMART" id="SM00015">
    <property type="entry name" value="IQ"/>
    <property type="match status" value="3"/>
</dbReference>